<dbReference type="Proteomes" id="UP000600214">
    <property type="component" value="Unassembled WGS sequence"/>
</dbReference>
<dbReference type="EMBL" id="BMIA01000002">
    <property type="protein sequence ID" value="GGH35343.1"/>
    <property type="molecule type" value="Genomic_DNA"/>
</dbReference>
<organism evidence="1 2">
    <name type="scientific">Dyadobacter endophyticus</name>
    <dbReference type="NCBI Taxonomy" id="1749036"/>
    <lineage>
        <taxon>Bacteria</taxon>
        <taxon>Pseudomonadati</taxon>
        <taxon>Bacteroidota</taxon>
        <taxon>Cytophagia</taxon>
        <taxon>Cytophagales</taxon>
        <taxon>Spirosomataceae</taxon>
        <taxon>Dyadobacter</taxon>
    </lineage>
</organism>
<name>A0ABQ1YQW4_9BACT</name>
<keyword evidence="2" id="KW-1185">Reference proteome</keyword>
<accession>A0ABQ1YQW4</accession>
<evidence type="ECO:0000313" key="2">
    <source>
        <dbReference type="Proteomes" id="UP000600214"/>
    </source>
</evidence>
<sequence>MREKWKAFVVLLMSASKIIFDSDDILNVISVDSHGNQLNIHVQGKQKTGRVNHFKLQFNPYGSNIM</sequence>
<comment type="caution">
    <text evidence="1">The sequence shown here is derived from an EMBL/GenBank/DDBJ whole genome shotgun (WGS) entry which is preliminary data.</text>
</comment>
<reference evidence="2" key="1">
    <citation type="journal article" date="2019" name="Int. J. Syst. Evol. Microbiol.">
        <title>The Global Catalogue of Microorganisms (GCM) 10K type strain sequencing project: providing services to taxonomists for standard genome sequencing and annotation.</title>
        <authorList>
            <consortium name="The Broad Institute Genomics Platform"/>
            <consortium name="The Broad Institute Genome Sequencing Center for Infectious Disease"/>
            <person name="Wu L."/>
            <person name="Ma J."/>
        </authorList>
    </citation>
    <scope>NUCLEOTIDE SEQUENCE [LARGE SCALE GENOMIC DNA]</scope>
    <source>
        <strain evidence="2">CGMCC 1.15288</strain>
    </source>
</reference>
<evidence type="ECO:0000313" key="1">
    <source>
        <dbReference type="EMBL" id="GGH35343.1"/>
    </source>
</evidence>
<protein>
    <submittedName>
        <fullName evidence="1">Uncharacterized protein</fullName>
    </submittedName>
</protein>
<proteinExistence type="predicted"/>
<gene>
    <name evidence="1" type="ORF">GCM10007423_26900</name>
</gene>